<evidence type="ECO:0000256" key="1">
    <source>
        <dbReference type="SAM" id="Phobius"/>
    </source>
</evidence>
<dbReference type="AlphaFoldDB" id="A0AAP0N8Y7"/>
<evidence type="ECO:0000313" key="3">
    <source>
        <dbReference type="Proteomes" id="UP001415857"/>
    </source>
</evidence>
<name>A0AAP0N8Y7_LIQFO</name>
<feature type="transmembrane region" description="Helical" evidence="1">
    <location>
        <begin position="79"/>
        <end position="95"/>
    </location>
</feature>
<keyword evidence="1" id="KW-0472">Membrane</keyword>
<gene>
    <name evidence="2" type="ORF">L1049_010681</name>
</gene>
<dbReference type="Proteomes" id="UP001415857">
    <property type="component" value="Unassembled WGS sequence"/>
</dbReference>
<evidence type="ECO:0000313" key="2">
    <source>
        <dbReference type="EMBL" id="KAK9268238.1"/>
    </source>
</evidence>
<dbReference type="EMBL" id="JBBPBK010000016">
    <property type="protein sequence ID" value="KAK9268238.1"/>
    <property type="molecule type" value="Genomic_DNA"/>
</dbReference>
<sequence length="116" mass="13325">MGGPNLSLVYVGFHTTWFISLAAAFTVSGSRDWLHKNVSFTWSSMFYTCLGKVLFMEFLKVQSPFLKSYMQDLNGTVNLHEVAITFIFLILQSLVDTMESNFFITIIDRLALIYEF</sequence>
<keyword evidence="3" id="KW-1185">Reference proteome</keyword>
<reference evidence="2 3" key="1">
    <citation type="journal article" date="2024" name="Plant J.">
        <title>Genome sequences and population genomics reveal climatic adaptation and genomic divergence between two closely related sweetgum species.</title>
        <authorList>
            <person name="Xu W.Q."/>
            <person name="Ren C.Q."/>
            <person name="Zhang X.Y."/>
            <person name="Comes H.P."/>
            <person name="Liu X.H."/>
            <person name="Li Y.G."/>
            <person name="Kettle C.J."/>
            <person name="Jalonen R."/>
            <person name="Gaisberger H."/>
            <person name="Ma Y.Z."/>
            <person name="Qiu Y.X."/>
        </authorList>
    </citation>
    <scope>NUCLEOTIDE SEQUENCE [LARGE SCALE GENOMIC DNA]</scope>
    <source>
        <strain evidence="2">Hangzhou</strain>
    </source>
</reference>
<protein>
    <submittedName>
        <fullName evidence="2">Uncharacterized protein</fullName>
    </submittedName>
</protein>
<keyword evidence="1" id="KW-1133">Transmembrane helix</keyword>
<proteinExistence type="predicted"/>
<feature type="transmembrane region" description="Helical" evidence="1">
    <location>
        <begin position="39"/>
        <end position="59"/>
    </location>
</feature>
<keyword evidence="1" id="KW-0812">Transmembrane</keyword>
<feature type="transmembrane region" description="Helical" evidence="1">
    <location>
        <begin position="6"/>
        <end position="27"/>
    </location>
</feature>
<organism evidence="2 3">
    <name type="scientific">Liquidambar formosana</name>
    <name type="common">Formosan gum</name>
    <dbReference type="NCBI Taxonomy" id="63359"/>
    <lineage>
        <taxon>Eukaryota</taxon>
        <taxon>Viridiplantae</taxon>
        <taxon>Streptophyta</taxon>
        <taxon>Embryophyta</taxon>
        <taxon>Tracheophyta</taxon>
        <taxon>Spermatophyta</taxon>
        <taxon>Magnoliopsida</taxon>
        <taxon>eudicotyledons</taxon>
        <taxon>Gunneridae</taxon>
        <taxon>Pentapetalae</taxon>
        <taxon>Saxifragales</taxon>
        <taxon>Altingiaceae</taxon>
        <taxon>Liquidambar</taxon>
    </lineage>
</organism>
<comment type="caution">
    <text evidence="2">The sequence shown here is derived from an EMBL/GenBank/DDBJ whole genome shotgun (WGS) entry which is preliminary data.</text>
</comment>
<accession>A0AAP0N8Y7</accession>